<organism evidence="3 4">
    <name type="scientific">Panagrolaimus superbus</name>
    <dbReference type="NCBI Taxonomy" id="310955"/>
    <lineage>
        <taxon>Eukaryota</taxon>
        <taxon>Metazoa</taxon>
        <taxon>Ecdysozoa</taxon>
        <taxon>Nematoda</taxon>
        <taxon>Chromadorea</taxon>
        <taxon>Rhabditida</taxon>
        <taxon>Tylenchina</taxon>
        <taxon>Panagrolaimomorpha</taxon>
        <taxon>Panagrolaimoidea</taxon>
        <taxon>Panagrolaimidae</taxon>
        <taxon>Panagrolaimus</taxon>
    </lineage>
</organism>
<dbReference type="GO" id="GO:0004497">
    <property type="term" value="F:monooxygenase activity"/>
    <property type="evidence" value="ECO:0007669"/>
    <property type="project" value="UniProtKB-KW"/>
</dbReference>
<evidence type="ECO:0000256" key="1">
    <source>
        <dbReference type="ARBA" id="ARBA00010617"/>
    </source>
</evidence>
<accession>A0A914Y9I2</accession>
<name>A0A914Y9I2_9BILA</name>
<evidence type="ECO:0000313" key="3">
    <source>
        <dbReference type="Proteomes" id="UP000887577"/>
    </source>
</evidence>
<dbReference type="PANTHER" id="PTHR24301">
    <property type="entry name" value="THROMBOXANE-A SYNTHASE"/>
    <property type="match status" value="1"/>
</dbReference>
<keyword evidence="2" id="KW-0503">Monooxygenase</keyword>
<reference evidence="4" key="1">
    <citation type="submission" date="2022-11" db="UniProtKB">
        <authorList>
            <consortium name="WormBaseParasite"/>
        </authorList>
    </citation>
    <scope>IDENTIFICATION</scope>
</reference>
<sequence length="113" mass="13079">MIIKRDKETFEDKEKRQQDFIDFLRESQEEIDTSGDSNLMLREPKKLTREEVIGTALLFLIAGSDTTSNLVGFSLYELARNPEYQYMILQEIKDCIETEVSEVTADLAFSFVV</sequence>
<dbReference type="Proteomes" id="UP000887577">
    <property type="component" value="Unplaced"/>
</dbReference>
<dbReference type="SUPFAM" id="SSF48264">
    <property type="entry name" value="Cytochrome P450"/>
    <property type="match status" value="1"/>
</dbReference>
<proteinExistence type="inferred from homology"/>
<dbReference type="PANTHER" id="PTHR24301:SF2">
    <property type="entry name" value="THROMBOXANE-A SYNTHASE"/>
    <property type="match status" value="1"/>
</dbReference>
<dbReference type="GO" id="GO:0016705">
    <property type="term" value="F:oxidoreductase activity, acting on paired donors, with incorporation or reduction of molecular oxygen"/>
    <property type="evidence" value="ECO:0007669"/>
    <property type="project" value="InterPro"/>
</dbReference>
<comment type="similarity">
    <text evidence="1">Belongs to the cytochrome P450 family.</text>
</comment>
<protein>
    <submittedName>
        <fullName evidence="4">Cytochrome P450</fullName>
    </submittedName>
</protein>
<dbReference type="InterPro" id="IPR036396">
    <property type="entry name" value="Cyt_P450_sf"/>
</dbReference>
<keyword evidence="2" id="KW-0560">Oxidoreductase</keyword>
<dbReference type="GO" id="GO:0020037">
    <property type="term" value="F:heme binding"/>
    <property type="evidence" value="ECO:0007669"/>
    <property type="project" value="InterPro"/>
</dbReference>
<dbReference type="InterPro" id="IPR001128">
    <property type="entry name" value="Cyt_P450"/>
</dbReference>
<evidence type="ECO:0000256" key="2">
    <source>
        <dbReference type="ARBA" id="ARBA00023033"/>
    </source>
</evidence>
<dbReference type="WBParaSite" id="PSU_v2.g14201.t1">
    <property type="protein sequence ID" value="PSU_v2.g14201.t1"/>
    <property type="gene ID" value="PSU_v2.g14201"/>
</dbReference>
<dbReference type="Pfam" id="PF00067">
    <property type="entry name" value="p450"/>
    <property type="match status" value="1"/>
</dbReference>
<dbReference type="GO" id="GO:0005506">
    <property type="term" value="F:iron ion binding"/>
    <property type="evidence" value="ECO:0007669"/>
    <property type="project" value="InterPro"/>
</dbReference>
<dbReference type="Gene3D" id="1.10.630.10">
    <property type="entry name" value="Cytochrome P450"/>
    <property type="match status" value="1"/>
</dbReference>
<keyword evidence="3" id="KW-1185">Reference proteome</keyword>
<evidence type="ECO:0000313" key="4">
    <source>
        <dbReference type="WBParaSite" id="PSU_v2.g14201.t1"/>
    </source>
</evidence>
<dbReference type="AlphaFoldDB" id="A0A914Y9I2"/>